<accession>A0ACD3AJV8</accession>
<keyword evidence="2" id="KW-1185">Reference proteome</keyword>
<protein>
    <submittedName>
        <fullName evidence="1">Uncharacterized protein</fullName>
    </submittedName>
</protein>
<reference evidence="1 2" key="1">
    <citation type="journal article" date="2019" name="Nat. Ecol. Evol.">
        <title>Megaphylogeny resolves global patterns of mushroom evolution.</title>
        <authorList>
            <person name="Varga T."/>
            <person name="Krizsan K."/>
            <person name="Foldi C."/>
            <person name="Dima B."/>
            <person name="Sanchez-Garcia M."/>
            <person name="Sanchez-Ramirez S."/>
            <person name="Szollosi G.J."/>
            <person name="Szarkandi J.G."/>
            <person name="Papp V."/>
            <person name="Albert L."/>
            <person name="Andreopoulos W."/>
            <person name="Angelini C."/>
            <person name="Antonin V."/>
            <person name="Barry K.W."/>
            <person name="Bougher N.L."/>
            <person name="Buchanan P."/>
            <person name="Buyck B."/>
            <person name="Bense V."/>
            <person name="Catcheside P."/>
            <person name="Chovatia M."/>
            <person name="Cooper J."/>
            <person name="Damon W."/>
            <person name="Desjardin D."/>
            <person name="Finy P."/>
            <person name="Geml J."/>
            <person name="Haridas S."/>
            <person name="Hughes K."/>
            <person name="Justo A."/>
            <person name="Karasinski D."/>
            <person name="Kautmanova I."/>
            <person name="Kiss B."/>
            <person name="Kocsube S."/>
            <person name="Kotiranta H."/>
            <person name="LaButti K.M."/>
            <person name="Lechner B.E."/>
            <person name="Liimatainen K."/>
            <person name="Lipzen A."/>
            <person name="Lukacs Z."/>
            <person name="Mihaltcheva S."/>
            <person name="Morgado L.N."/>
            <person name="Niskanen T."/>
            <person name="Noordeloos M.E."/>
            <person name="Ohm R.A."/>
            <person name="Ortiz-Santana B."/>
            <person name="Ovrebo C."/>
            <person name="Racz N."/>
            <person name="Riley R."/>
            <person name="Savchenko A."/>
            <person name="Shiryaev A."/>
            <person name="Soop K."/>
            <person name="Spirin V."/>
            <person name="Szebenyi C."/>
            <person name="Tomsovsky M."/>
            <person name="Tulloss R.E."/>
            <person name="Uehling J."/>
            <person name="Grigoriev I.V."/>
            <person name="Vagvolgyi C."/>
            <person name="Papp T."/>
            <person name="Martin F.M."/>
            <person name="Miettinen O."/>
            <person name="Hibbett D.S."/>
            <person name="Nagy L.G."/>
        </authorList>
    </citation>
    <scope>NUCLEOTIDE SEQUENCE [LARGE SCALE GENOMIC DNA]</scope>
    <source>
        <strain evidence="1 2">NL-1719</strain>
    </source>
</reference>
<name>A0ACD3AJV8_9AGAR</name>
<organism evidence="1 2">
    <name type="scientific">Pluteus cervinus</name>
    <dbReference type="NCBI Taxonomy" id="181527"/>
    <lineage>
        <taxon>Eukaryota</taxon>
        <taxon>Fungi</taxon>
        <taxon>Dikarya</taxon>
        <taxon>Basidiomycota</taxon>
        <taxon>Agaricomycotina</taxon>
        <taxon>Agaricomycetes</taxon>
        <taxon>Agaricomycetidae</taxon>
        <taxon>Agaricales</taxon>
        <taxon>Pluteineae</taxon>
        <taxon>Pluteaceae</taxon>
        <taxon>Pluteus</taxon>
    </lineage>
</organism>
<dbReference type="Proteomes" id="UP000308600">
    <property type="component" value="Unassembled WGS sequence"/>
</dbReference>
<evidence type="ECO:0000313" key="1">
    <source>
        <dbReference type="EMBL" id="TFK65654.1"/>
    </source>
</evidence>
<gene>
    <name evidence="1" type="ORF">BDN72DRAFT_735553</name>
</gene>
<proteinExistence type="predicted"/>
<feature type="non-terminal residue" evidence="1">
    <location>
        <position position="1"/>
    </location>
</feature>
<evidence type="ECO:0000313" key="2">
    <source>
        <dbReference type="Proteomes" id="UP000308600"/>
    </source>
</evidence>
<sequence length="245" mass="28194">HDEILSCMEPIDLIRYSQSGSLQNGLVKDYIRREFILDPLLEPFITTAEIPTFRKIQSGTHFLISGSVALQFFSRIRYPNCDLDIYVQHLRAHALLLWLESIGYTIEKPSDSAKAKSNMSGVYTEDAVIIHVFTLSRDGRQIQVICTRHTPLQCILGFALTCVMNFVTETTAYSLYPWATFVEKRALAFGDAKKSTKLRRKYASRGWNILEFVDQDIQSNKNSDFYIDIKYGTKRYVGDDHCWII</sequence>
<feature type="non-terminal residue" evidence="1">
    <location>
        <position position="245"/>
    </location>
</feature>
<dbReference type="EMBL" id="ML208430">
    <property type="protein sequence ID" value="TFK65654.1"/>
    <property type="molecule type" value="Genomic_DNA"/>
</dbReference>